<reference evidence="5 6" key="1">
    <citation type="submission" date="2023-10" db="EMBL/GenBank/DDBJ databases">
        <title>Development of a sustainable strategy for remediation of hydrocarbon-contaminated territories based on the waste exchange concept.</title>
        <authorList>
            <person name="Krivoruchko A."/>
        </authorList>
    </citation>
    <scope>NUCLEOTIDE SEQUENCE [LARGE SCALE GENOMIC DNA]</scope>
    <source>
        <strain evidence="5 6">IEGM 1323</strain>
    </source>
</reference>
<dbReference type="InterPro" id="IPR028098">
    <property type="entry name" value="Glyco_trans_4-like_N"/>
</dbReference>
<accession>A0ABU4B773</accession>
<protein>
    <submittedName>
        <fullName evidence="5">DUF1972 domain-containing protein</fullName>
    </submittedName>
</protein>
<name>A0ABU4B773_9NOCA</name>
<dbReference type="Pfam" id="PF13439">
    <property type="entry name" value="Glyco_transf_4"/>
    <property type="match status" value="1"/>
</dbReference>
<proteinExistence type="predicted"/>
<dbReference type="Proteomes" id="UP001185755">
    <property type="component" value="Unassembled WGS sequence"/>
</dbReference>
<keyword evidence="1" id="KW-0328">Glycosyltransferase</keyword>
<dbReference type="Gene3D" id="3.40.50.2000">
    <property type="entry name" value="Glycogen Phosphorylase B"/>
    <property type="match status" value="2"/>
</dbReference>
<keyword evidence="6" id="KW-1185">Reference proteome</keyword>
<dbReference type="InterPro" id="IPR001296">
    <property type="entry name" value="Glyco_trans_1"/>
</dbReference>
<evidence type="ECO:0000259" key="4">
    <source>
        <dbReference type="Pfam" id="PF13439"/>
    </source>
</evidence>
<gene>
    <name evidence="5" type="ORF">R3P96_01710</name>
</gene>
<dbReference type="EMBL" id="JAWLJX010000001">
    <property type="protein sequence ID" value="MDV6260046.1"/>
    <property type="molecule type" value="Genomic_DNA"/>
</dbReference>
<evidence type="ECO:0000256" key="2">
    <source>
        <dbReference type="ARBA" id="ARBA00022679"/>
    </source>
</evidence>
<dbReference type="SUPFAM" id="SSF53756">
    <property type="entry name" value="UDP-Glycosyltransferase/glycogen phosphorylase"/>
    <property type="match status" value="1"/>
</dbReference>
<evidence type="ECO:0000259" key="3">
    <source>
        <dbReference type="Pfam" id="PF00534"/>
    </source>
</evidence>
<evidence type="ECO:0000256" key="1">
    <source>
        <dbReference type="ARBA" id="ARBA00022676"/>
    </source>
</evidence>
<evidence type="ECO:0000313" key="6">
    <source>
        <dbReference type="Proteomes" id="UP001185755"/>
    </source>
</evidence>
<evidence type="ECO:0000313" key="5">
    <source>
        <dbReference type="EMBL" id="MDV6260046.1"/>
    </source>
</evidence>
<dbReference type="RefSeq" id="WP_317562925.1">
    <property type="nucleotide sequence ID" value="NZ_JAWLJX010000001.1"/>
</dbReference>
<dbReference type="Pfam" id="PF00534">
    <property type="entry name" value="Glycos_transf_1"/>
    <property type="match status" value="1"/>
</dbReference>
<organism evidence="5 6">
    <name type="scientific">Rhodococcoides yunnanense</name>
    <dbReference type="NCBI Taxonomy" id="278209"/>
    <lineage>
        <taxon>Bacteria</taxon>
        <taxon>Bacillati</taxon>
        <taxon>Actinomycetota</taxon>
        <taxon>Actinomycetes</taxon>
        <taxon>Mycobacteriales</taxon>
        <taxon>Nocardiaceae</taxon>
        <taxon>Rhodococcoides</taxon>
    </lineage>
</organism>
<sequence length="374" mass="41077">MSKSVAIIGTRGYPSYYGGFETLIRRLGPYLVEAGWDVTVYGRPGAVKTDDPLLDPRVSSVMTKGLETKSLSTLSYGLTSSLSAARRKTDVALIMNVANGYWLPLLRSRGIPTVVNVDGIEWERAKWGTNAKRVFRGGARLTAKYASELVCDSHEIRRRWQHDFGRDGVFIPYGGDAPDRLPVVEGLNSREYVLIVARFVPENTVPEFLEAARELSEKWDVVIVGSSGYGGVLDLAAKKLAEESPRVHWLGHVSNDKKLFSLWQHAGAYFHGHSVGGTNPALVQAMACGAPTVARDTVYNREVLGVAGVFCEPTSASISQSVLGLMANRGLQDQLSTESIQRAKSEYSWDDICAIYNRSISRLVHVSEPLSDLR</sequence>
<comment type="caution">
    <text evidence="5">The sequence shown here is derived from an EMBL/GenBank/DDBJ whole genome shotgun (WGS) entry which is preliminary data.</text>
</comment>
<feature type="domain" description="Glycosyl transferase family 1" evidence="3">
    <location>
        <begin position="189"/>
        <end position="339"/>
    </location>
</feature>
<keyword evidence="2" id="KW-0808">Transferase</keyword>
<dbReference type="PANTHER" id="PTHR12526">
    <property type="entry name" value="GLYCOSYLTRANSFERASE"/>
    <property type="match status" value="1"/>
</dbReference>
<feature type="domain" description="Glycosyltransferase subfamily 4-like N-terminal" evidence="4">
    <location>
        <begin position="17"/>
        <end position="167"/>
    </location>
</feature>